<protein>
    <submittedName>
        <fullName evidence="1">Uncharacterized protein</fullName>
    </submittedName>
</protein>
<organism evidence="1 2">
    <name type="scientific">Senna tora</name>
    <dbReference type="NCBI Taxonomy" id="362788"/>
    <lineage>
        <taxon>Eukaryota</taxon>
        <taxon>Viridiplantae</taxon>
        <taxon>Streptophyta</taxon>
        <taxon>Embryophyta</taxon>
        <taxon>Tracheophyta</taxon>
        <taxon>Spermatophyta</taxon>
        <taxon>Magnoliopsida</taxon>
        <taxon>eudicotyledons</taxon>
        <taxon>Gunneridae</taxon>
        <taxon>Pentapetalae</taxon>
        <taxon>rosids</taxon>
        <taxon>fabids</taxon>
        <taxon>Fabales</taxon>
        <taxon>Fabaceae</taxon>
        <taxon>Caesalpinioideae</taxon>
        <taxon>Cassia clade</taxon>
        <taxon>Senna</taxon>
    </lineage>
</organism>
<proteinExistence type="predicted"/>
<gene>
    <name evidence="1" type="ORF">G2W53_030232</name>
</gene>
<evidence type="ECO:0000313" key="2">
    <source>
        <dbReference type="Proteomes" id="UP000634136"/>
    </source>
</evidence>
<name>A0A834T560_9FABA</name>
<evidence type="ECO:0000313" key="1">
    <source>
        <dbReference type="EMBL" id="KAF7816263.1"/>
    </source>
</evidence>
<reference evidence="1" key="1">
    <citation type="submission" date="2020-09" db="EMBL/GenBank/DDBJ databases">
        <title>Genome-Enabled Discovery of Anthraquinone Biosynthesis in Senna tora.</title>
        <authorList>
            <person name="Kang S.-H."/>
            <person name="Pandey R.P."/>
            <person name="Lee C.-M."/>
            <person name="Sim J.-S."/>
            <person name="Jeong J.-T."/>
            <person name="Choi B.-S."/>
            <person name="Jung M."/>
            <person name="Ginzburg D."/>
            <person name="Zhao K."/>
            <person name="Won S.Y."/>
            <person name="Oh T.-J."/>
            <person name="Yu Y."/>
            <person name="Kim N.-H."/>
            <person name="Lee O.R."/>
            <person name="Lee T.-H."/>
            <person name="Bashyal P."/>
            <person name="Kim T.-S."/>
            <person name="Lee W.-H."/>
            <person name="Kawkins C."/>
            <person name="Kim C.-K."/>
            <person name="Kim J.S."/>
            <person name="Ahn B.O."/>
            <person name="Rhee S.Y."/>
            <person name="Sohng J.K."/>
        </authorList>
    </citation>
    <scope>NUCLEOTIDE SEQUENCE</scope>
    <source>
        <tissue evidence="1">Leaf</tissue>
    </source>
</reference>
<dbReference type="Proteomes" id="UP000634136">
    <property type="component" value="Unassembled WGS sequence"/>
</dbReference>
<keyword evidence="2" id="KW-1185">Reference proteome</keyword>
<sequence length="60" mass="6753">MSFFIEIYDSAGTTTEAFLRIISHLSTLGRGLLLVFSREGDSDYPVCLDAQVKGERWLLL</sequence>
<comment type="caution">
    <text evidence="1">The sequence shown here is derived from an EMBL/GenBank/DDBJ whole genome shotgun (WGS) entry which is preliminary data.</text>
</comment>
<dbReference type="EMBL" id="JAAIUW010000009">
    <property type="protein sequence ID" value="KAF7816263.1"/>
    <property type="molecule type" value="Genomic_DNA"/>
</dbReference>
<accession>A0A834T560</accession>
<dbReference type="AlphaFoldDB" id="A0A834T560"/>